<dbReference type="HOGENOM" id="CLU_133128_0_0_9"/>
<organism evidence="2 3">
    <name type="scientific">[Clostridium] cellulosi</name>
    <dbReference type="NCBI Taxonomy" id="29343"/>
    <lineage>
        <taxon>Bacteria</taxon>
        <taxon>Bacillati</taxon>
        <taxon>Bacillota</taxon>
        <taxon>Clostridia</taxon>
        <taxon>Eubacteriales</taxon>
        <taxon>Oscillospiraceae</taxon>
        <taxon>Oscillospiraceae incertae sedis</taxon>
    </lineage>
</organism>
<dbReference type="KEGG" id="ccel:CCDG5_1320"/>
<keyword evidence="3" id="KW-1185">Reference proteome</keyword>
<dbReference type="OrthoDB" id="1862289at2"/>
<protein>
    <submittedName>
        <fullName evidence="2">Putative membrane protein</fullName>
    </submittedName>
</protein>
<keyword evidence="1" id="KW-0812">Transmembrane</keyword>
<accession>A0A078KTL5</accession>
<proteinExistence type="predicted"/>
<evidence type="ECO:0000313" key="3">
    <source>
        <dbReference type="Proteomes" id="UP000032431"/>
    </source>
</evidence>
<dbReference type="STRING" id="29343.CCDG5_1320"/>
<reference evidence="3" key="1">
    <citation type="submission" date="2014-07" db="EMBL/GenBank/DDBJ databases">
        <authorList>
            <person name="Wibberg D."/>
        </authorList>
    </citation>
    <scope>NUCLEOTIDE SEQUENCE [LARGE SCALE GENOMIC DNA]</scope>
    <source>
        <strain evidence="3">DG5</strain>
    </source>
</reference>
<dbReference type="AlphaFoldDB" id="A0A078KTL5"/>
<evidence type="ECO:0000256" key="1">
    <source>
        <dbReference type="SAM" id="Phobius"/>
    </source>
</evidence>
<dbReference type="EMBL" id="LM995447">
    <property type="protein sequence ID" value="CDZ24434.1"/>
    <property type="molecule type" value="Genomic_DNA"/>
</dbReference>
<sequence length="164" mass="18375">MAYKSNVAYDFSRFAPVEIPEVPVEEPKKVNTVVKKKKAKKQQVTPLAVIKFVFVSLFVMASLGSIMVGNIKITQLNDETAKMEKLLDTARSEQVSLNSKLENRMSISKVEDYASNNLGLVKTQAYQIQYVQLTNEDKVEILGNSGGIQGFFQNVINSIEEYFA</sequence>
<dbReference type="PATRIC" id="fig|29343.3.peg.1390"/>
<feature type="transmembrane region" description="Helical" evidence="1">
    <location>
        <begin position="44"/>
        <end position="68"/>
    </location>
</feature>
<keyword evidence="1" id="KW-1133">Transmembrane helix</keyword>
<keyword evidence="1" id="KW-0472">Membrane</keyword>
<dbReference type="Proteomes" id="UP000032431">
    <property type="component" value="Chromosome I"/>
</dbReference>
<name>A0A078KTL5_9FIRM</name>
<gene>
    <name evidence="2" type="ORF">CCDG5_1320</name>
</gene>
<evidence type="ECO:0000313" key="2">
    <source>
        <dbReference type="EMBL" id="CDZ24434.1"/>
    </source>
</evidence>